<feature type="transmembrane region" description="Helical" evidence="8">
    <location>
        <begin position="64"/>
        <end position="89"/>
    </location>
</feature>
<dbReference type="InterPro" id="IPR035906">
    <property type="entry name" value="MetI-like_sf"/>
</dbReference>
<evidence type="ECO:0000256" key="3">
    <source>
        <dbReference type="ARBA" id="ARBA00022448"/>
    </source>
</evidence>
<dbReference type="AlphaFoldDB" id="A0A5S9PBT7"/>
<dbReference type="EMBL" id="CACSAS010000001">
    <property type="protein sequence ID" value="CAA0101148.1"/>
    <property type="molecule type" value="Genomic_DNA"/>
</dbReference>
<evidence type="ECO:0000313" key="10">
    <source>
        <dbReference type="EMBL" id="CAA0101148.1"/>
    </source>
</evidence>
<dbReference type="SUPFAM" id="SSF161098">
    <property type="entry name" value="MetI-like"/>
    <property type="match status" value="1"/>
</dbReference>
<dbReference type="Gene3D" id="1.10.3720.10">
    <property type="entry name" value="MetI-like"/>
    <property type="match status" value="1"/>
</dbReference>
<dbReference type="PANTHER" id="PTHR42929:SF5">
    <property type="entry name" value="ABC TRANSPORTER PERMEASE PROTEIN"/>
    <property type="match status" value="1"/>
</dbReference>
<evidence type="ECO:0000256" key="2">
    <source>
        <dbReference type="ARBA" id="ARBA00007069"/>
    </source>
</evidence>
<evidence type="ECO:0000259" key="9">
    <source>
        <dbReference type="PROSITE" id="PS50928"/>
    </source>
</evidence>
<keyword evidence="11" id="KW-1185">Reference proteome</keyword>
<gene>
    <name evidence="10" type="primary">potB_3</name>
    <name evidence="10" type="ORF">STARVERO_02717</name>
</gene>
<proteinExistence type="inferred from homology"/>
<comment type="similarity">
    <text evidence="2">Belongs to the binding-protein-dependent transport system permease family. CysTW subfamily.</text>
</comment>
<name>A0A5S9PBT7_9HYPH</name>
<feature type="domain" description="ABC transmembrane type-1" evidence="9">
    <location>
        <begin position="64"/>
        <end position="270"/>
    </location>
</feature>
<evidence type="ECO:0000313" key="11">
    <source>
        <dbReference type="Proteomes" id="UP000433050"/>
    </source>
</evidence>
<evidence type="ECO:0000256" key="6">
    <source>
        <dbReference type="ARBA" id="ARBA00022989"/>
    </source>
</evidence>
<protein>
    <submittedName>
        <fullName evidence="10">Spermidine/putrescine transport system permease protein PotB</fullName>
    </submittedName>
</protein>
<feature type="transmembrane region" description="Helical" evidence="8">
    <location>
        <begin position="193"/>
        <end position="221"/>
    </location>
</feature>
<dbReference type="GO" id="GO:0005886">
    <property type="term" value="C:plasma membrane"/>
    <property type="evidence" value="ECO:0007669"/>
    <property type="project" value="UniProtKB-SubCell"/>
</dbReference>
<sequence>MIPGTSSLFRLGIVPLALFFVVFFAYPVLHFLWGSLVVGAGGASSLSLHNFTDALHSPSVLRSLSATLLLSVLTGVVSLVLGYLLAFQVVRRNAVIGRIIFVAAIASLFTSTIARALGWRVLLGFEGPINNALVAIGLISQPLQLINNFTAVAIGMIHIQVPVVMVGLIPVIEALPRDFERAAIGLGAPRWKTFLTVHLPMTWMNAVPVGLIAIMATAAYFTTPVLLGGGRVDVIAIQIQQASQVLFDFGYAATLSVMLVAMISAVAIVVLLLTHWRRNVRARGSSS</sequence>
<evidence type="ECO:0000256" key="7">
    <source>
        <dbReference type="ARBA" id="ARBA00023136"/>
    </source>
</evidence>
<keyword evidence="5 8" id="KW-0812">Transmembrane</keyword>
<organism evidence="10 11">
    <name type="scientific">Starkeya nomas</name>
    <dbReference type="NCBI Taxonomy" id="2666134"/>
    <lineage>
        <taxon>Bacteria</taxon>
        <taxon>Pseudomonadati</taxon>
        <taxon>Pseudomonadota</taxon>
        <taxon>Alphaproteobacteria</taxon>
        <taxon>Hyphomicrobiales</taxon>
        <taxon>Xanthobacteraceae</taxon>
        <taxon>Starkeya</taxon>
    </lineage>
</organism>
<keyword evidence="3 8" id="KW-0813">Transport</keyword>
<evidence type="ECO:0000256" key="1">
    <source>
        <dbReference type="ARBA" id="ARBA00004651"/>
    </source>
</evidence>
<keyword evidence="7 8" id="KW-0472">Membrane</keyword>
<dbReference type="Proteomes" id="UP000433050">
    <property type="component" value="Unassembled WGS sequence"/>
</dbReference>
<feature type="transmembrane region" description="Helical" evidence="8">
    <location>
        <begin position="151"/>
        <end position="172"/>
    </location>
</feature>
<comment type="subcellular location">
    <subcellularLocation>
        <location evidence="1 8">Cell membrane</location>
        <topology evidence="1 8">Multi-pass membrane protein</topology>
    </subcellularLocation>
</comment>
<reference evidence="10 11" key="1">
    <citation type="submission" date="2019-12" db="EMBL/GenBank/DDBJ databases">
        <authorList>
            <person name="Reyes-Prieto M."/>
        </authorList>
    </citation>
    <scope>NUCLEOTIDE SEQUENCE [LARGE SCALE GENOMIC DNA]</scope>
    <source>
        <strain evidence="10">HF14-78462</strain>
    </source>
</reference>
<keyword evidence="6 8" id="KW-1133">Transmembrane helix</keyword>
<evidence type="ECO:0000256" key="8">
    <source>
        <dbReference type="RuleBase" id="RU363032"/>
    </source>
</evidence>
<feature type="transmembrane region" description="Helical" evidence="8">
    <location>
        <begin position="249"/>
        <end position="273"/>
    </location>
</feature>
<dbReference type="InterPro" id="IPR000515">
    <property type="entry name" value="MetI-like"/>
</dbReference>
<accession>A0A5S9PBT7</accession>
<dbReference type="PROSITE" id="PS50928">
    <property type="entry name" value="ABC_TM1"/>
    <property type="match status" value="1"/>
</dbReference>
<dbReference type="CDD" id="cd06261">
    <property type="entry name" value="TM_PBP2"/>
    <property type="match status" value="1"/>
</dbReference>
<keyword evidence="4" id="KW-1003">Cell membrane</keyword>
<dbReference type="PANTHER" id="PTHR42929">
    <property type="entry name" value="INNER MEMBRANE ABC TRANSPORTER PERMEASE PROTEIN YDCU-RELATED-RELATED"/>
    <property type="match status" value="1"/>
</dbReference>
<dbReference type="GO" id="GO:0055085">
    <property type="term" value="P:transmembrane transport"/>
    <property type="evidence" value="ECO:0007669"/>
    <property type="project" value="InterPro"/>
</dbReference>
<feature type="transmembrane region" description="Helical" evidence="8">
    <location>
        <begin position="95"/>
        <end position="114"/>
    </location>
</feature>
<dbReference type="Pfam" id="PF00528">
    <property type="entry name" value="BPD_transp_1"/>
    <property type="match status" value="1"/>
</dbReference>
<feature type="transmembrane region" description="Helical" evidence="8">
    <location>
        <begin position="7"/>
        <end position="26"/>
    </location>
</feature>
<evidence type="ECO:0000256" key="5">
    <source>
        <dbReference type="ARBA" id="ARBA00022692"/>
    </source>
</evidence>
<evidence type="ECO:0000256" key="4">
    <source>
        <dbReference type="ARBA" id="ARBA00022475"/>
    </source>
</evidence>